<proteinExistence type="predicted"/>
<dbReference type="Pfam" id="PF00651">
    <property type="entry name" value="BTB"/>
    <property type="match status" value="2"/>
</dbReference>
<dbReference type="STRING" id="1314776.A0A166AC07"/>
<keyword evidence="3" id="KW-1185">Reference proteome</keyword>
<dbReference type="PROSITE" id="PS50097">
    <property type="entry name" value="BTB"/>
    <property type="match status" value="2"/>
</dbReference>
<gene>
    <name evidence="2" type="ORF">SISSUDRAFT_1051768</name>
</gene>
<protein>
    <recommendedName>
        <fullName evidence="1">BTB domain-containing protein</fullName>
    </recommendedName>
</protein>
<organism evidence="2 3">
    <name type="scientific">Sistotremastrum suecicum HHB10207 ss-3</name>
    <dbReference type="NCBI Taxonomy" id="1314776"/>
    <lineage>
        <taxon>Eukaryota</taxon>
        <taxon>Fungi</taxon>
        <taxon>Dikarya</taxon>
        <taxon>Basidiomycota</taxon>
        <taxon>Agaricomycotina</taxon>
        <taxon>Agaricomycetes</taxon>
        <taxon>Sistotremastrales</taxon>
        <taxon>Sistotremastraceae</taxon>
        <taxon>Sistotremastrum</taxon>
    </lineage>
</organism>
<evidence type="ECO:0000259" key="1">
    <source>
        <dbReference type="PROSITE" id="PS50097"/>
    </source>
</evidence>
<dbReference type="Proteomes" id="UP000076798">
    <property type="component" value="Unassembled WGS sequence"/>
</dbReference>
<reference evidence="2 3" key="1">
    <citation type="journal article" date="2016" name="Mol. Biol. Evol.">
        <title>Comparative Genomics of Early-Diverging Mushroom-Forming Fungi Provides Insights into the Origins of Lignocellulose Decay Capabilities.</title>
        <authorList>
            <person name="Nagy L.G."/>
            <person name="Riley R."/>
            <person name="Tritt A."/>
            <person name="Adam C."/>
            <person name="Daum C."/>
            <person name="Floudas D."/>
            <person name="Sun H."/>
            <person name="Yadav J.S."/>
            <person name="Pangilinan J."/>
            <person name="Larsson K.H."/>
            <person name="Matsuura K."/>
            <person name="Barry K."/>
            <person name="Labutti K."/>
            <person name="Kuo R."/>
            <person name="Ohm R.A."/>
            <person name="Bhattacharya S.S."/>
            <person name="Shirouzu T."/>
            <person name="Yoshinaga Y."/>
            <person name="Martin F.M."/>
            <person name="Grigoriev I.V."/>
            <person name="Hibbett D.S."/>
        </authorList>
    </citation>
    <scope>NUCLEOTIDE SEQUENCE [LARGE SCALE GENOMIC DNA]</scope>
    <source>
        <strain evidence="2 3">HHB10207 ss-3</strain>
    </source>
</reference>
<dbReference type="EMBL" id="KV428149">
    <property type="protein sequence ID" value="KZT35185.1"/>
    <property type="molecule type" value="Genomic_DNA"/>
</dbReference>
<dbReference type="InterPro" id="IPR000210">
    <property type="entry name" value="BTB/POZ_dom"/>
</dbReference>
<dbReference type="SUPFAM" id="SSF54695">
    <property type="entry name" value="POZ domain"/>
    <property type="match status" value="2"/>
</dbReference>
<dbReference type="OrthoDB" id="3357985at2759"/>
<accession>A0A166AC07</accession>
<feature type="domain" description="BTB" evidence="1">
    <location>
        <begin position="319"/>
        <end position="385"/>
    </location>
</feature>
<sequence length="588" mass="66061">MPALTTSATLTPTAGTMKKASCLWSTNGSDLRIRTSNNMEIEVHKVTLQIASEIFESMIFQACDEASRHRFSDTSSKVIRDHPFISVEEDSASMCELLQYIYPVANSPILALHKLESILDLAYKYKVKVAIQILKRQLVRGTWMTLRPLSVYSIALRHGMHDVMKEIYPQLLSLDITPEKTLKGLTEEETKLPVTDLLLIAKTKVKLYDLLSPKISEVSDRIPQNNWQCRYGCWTRNFSTAVLEHVRKKPSTPVDILLFALDDQRSESECTCLKNSLDACASINKCIIESTQGISLPLKEHPNPIYTVVDPHVFRYPDADLTIRSSDSTEFRVFKDILGNASPVFSDMFLIGDRHAPMSSSNIDTSVVELTETGKIIDALLRYIYPTVRPEFLSFSEALDVMEAAVKYDVKSAVSVMSNDLIVTGLIDEDPLMAYLFASKHNLASLKHSAFGGLIMKDLPNHSNFFQHPKFTDFEPADLQRIMRCRSEFVTGAIQTIANAIRAHHACIPRSKQGEGLMGLVWLQSTLIQAVRSGCSFLKLETVLSTMSSEFGPFHILPVLQCLAKIRARLVDFEADFRRRLQTESANT</sequence>
<dbReference type="Gene3D" id="3.30.710.10">
    <property type="entry name" value="Potassium Channel Kv1.1, Chain A"/>
    <property type="match status" value="2"/>
</dbReference>
<feature type="domain" description="BTB" evidence="1">
    <location>
        <begin position="29"/>
        <end position="102"/>
    </location>
</feature>
<evidence type="ECO:0000313" key="3">
    <source>
        <dbReference type="Proteomes" id="UP000076798"/>
    </source>
</evidence>
<dbReference type="InterPro" id="IPR011333">
    <property type="entry name" value="SKP1/BTB/POZ_sf"/>
</dbReference>
<dbReference type="SMART" id="SM00225">
    <property type="entry name" value="BTB"/>
    <property type="match status" value="2"/>
</dbReference>
<dbReference type="CDD" id="cd18186">
    <property type="entry name" value="BTB_POZ_ZBTB_KLHL-like"/>
    <property type="match status" value="1"/>
</dbReference>
<dbReference type="PANTHER" id="PTHR24413">
    <property type="entry name" value="SPECKLE-TYPE POZ PROTEIN"/>
    <property type="match status" value="1"/>
</dbReference>
<dbReference type="AlphaFoldDB" id="A0A166AC07"/>
<name>A0A166AC07_9AGAM</name>
<evidence type="ECO:0000313" key="2">
    <source>
        <dbReference type="EMBL" id="KZT35185.1"/>
    </source>
</evidence>